<gene>
    <name evidence="6" type="primary">prmA</name>
    <name evidence="7" type="ORF">LS71_004950</name>
</gene>
<evidence type="ECO:0000256" key="6">
    <source>
        <dbReference type="HAMAP-Rule" id="MF_00735"/>
    </source>
</evidence>
<feature type="binding site" evidence="6">
    <location>
        <position position="257"/>
    </location>
    <ligand>
        <name>S-adenosyl-L-methionine</name>
        <dbReference type="ChEBI" id="CHEBI:59789"/>
    </ligand>
</feature>
<feature type="binding site" evidence="6">
    <location>
        <position position="213"/>
    </location>
    <ligand>
        <name>S-adenosyl-L-methionine</name>
        <dbReference type="ChEBI" id="CHEBI:59789"/>
    </ligand>
</feature>
<dbReference type="HAMAP" id="MF_00735">
    <property type="entry name" value="Methyltr_PrmA"/>
    <property type="match status" value="1"/>
</dbReference>
<keyword evidence="7" id="KW-0687">Ribonucleoprotein</keyword>
<dbReference type="InterPro" id="IPR050078">
    <property type="entry name" value="Ribosomal_L11_MeTrfase_PrmA"/>
</dbReference>
<proteinExistence type="inferred from homology"/>
<dbReference type="GO" id="GO:0005840">
    <property type="term" value="C:ribosome"/>
    <property type="evidence" value="ECO:0007669"/>
    <property type="project" value="UniProtKB-KW"/>
</dbReference>
<comment type="caution">
    <text evidence="7">The sequence shown here is derived from an EMBL/GenBank/DDBJ whole genome shotgun (WGS) entry which is preliminary data.</text>
</comment>
<evidence type="ECO:0000313" key="8">
    <source>
        <dbReference type="Proteomes" id="UP000029733"/>
    </source>
</evidence>
<comment type="similarity">
    <text evidence="1 6">Belongs to the methyltransferase superfamily. PrmA family.</text>
</comment>
<comment type="catalytic activity">
    <reaction evidence="6">
        <text>L-lysyl-[protein] + 3 S-adenosyl-L-methionine = N(6),N(6),N(6)-trimethyl-L-lysyl-[protein] + 3 S-adenosyl-L-homocysteine + 3 H(+)</text>
        <dbReference type="Rhea" id="RHEA:54192"/>
        <dbReference type="Rhea" id="RHEA-COMP:9752"/>
        <dbReference type="Rhea" id="RHEA-COMP:13826"/>
        <dbReference type="ChEBI" id="CHEBI:15378"/>
        <dbReference type="ChEBI" id="CHEBI:29969"/>
        <dbReference type="ChEBI" id="CHEBI:57856"/>
        <dbReference type="ChEBI" id="CHEBI:59789"/>
        <dbReference type="ChEBI" id="CHEBI:61961"/>
    </reaction>
</comment>
<evidence type="ECO:0000256" key="3">
    <source>
        <dbReference type="ARBA" id="ARBA00022603"/>
    </source>
</evidence>
<dbReference type="GO" id="GO:0005737">
    <property type="term" value="C:cytoplasm"/>
    <property type="evidence" value="ECO:0007669"/>
    <property type="project" value="UniProtKB-SubCell"/>
</dbReference>
<dbReference type="GO" id="GO:0032259">
    <property type="term" value="P:methylation"/>
    <property type="evidence" value="ECO:0007669"/>
    <property type="project" value="UniProtKB-KW"/>
</dbReference>
<comment type="function">
    <text evidence="6">Methylates ribosomal protein L11.</text>
</comment>
<organism evidence="7 8">
    <name type="scientific">Helicobacter jaachi</name>
    <dbReference type="NCBI Taxonomy" id="1677920"/>
    <lineage>
        <taxon>Bacteria</taxon>
        <taxon>Pseudomonadati</taxon>
        <taxon>Campylobacterota</taxon>
        <taxon>Epsilonproteobacteria</taxon>
        <taxon>Campylobacterales</taxon>
        <taxon>Helicobacteraceae</taxon>
        <taxon>Helicobacter</taxon>
    </lineage>
</organism>
<evidence type="ECO:0000256" key="1">
    <source>
        <dbReference type="ARBA" id="ARBA00009741"/>
    </source>
</evidence>
<evidence type="ECO:0000256" key="5">
    <source>
        <dbReference type="ARBA" id="ARBA00022691"/>
    </source>
</evidence>
<comment type="subcellular location">
    <subcellularLocation>
        <location evidence="6">Cytoplasm</location>
    </subcellularLocation>
</comment>
<dbReference type="Gene3D" id="3.40.50.150">
    <property type="entry name" value="Vaccinia Virus protein VP39"/>
    <property type="match status" value="1"/>
</dbReference>
<dbReference type="NCBIfam" id="NF001786">
    <property type="entry name" value="PRK00517.2-4"/>
    <property type="match status" value="1"/>
</dbReference>
<dbReference type="RefSeq" id="WP_034354140.1">
    <property type="nucleotide sequence ID" value="NZ_JRPR02000002.1"/>
</dbReference>
<keyword evidence="8" id="KW-1185">Reference proteome</keyword>
<evidence type="ECO:0000256" key="4">
    <source>
        <dbReference type="ARBA" id="ARBA00022679"/>
    </source>
</evidence>
<dbReference type="CDD" id="cd02440">
    <property type="entry name" value="AdoMet_MTases"/>
    <property type="match status" value="1"/>
</dbReference>
<dbReference type="AlphaFoldDB" id="A0A4U8TAQ3"/>
<sequence length="318" mass="35215">MQGLDKQVYYEIIIHPSGFVEQFADFILQETSCAVEFIDSISAQNPFAITYDDASWQGFNFHIAQAKLSAQPTQIIARLEHINLQAFIESMQAFAATLAQNTQMQVGFCYHIAEKLNKDWIKAYEDSVQPVYCAGFYIRPSWHNLPNNIESSKDIIINPALAFGSGHHASTAMCLELLQEANICGKTLLDVGCGSGILSIAAAKLGAQVYACDTDALCIKESQKNALLNHTTFASLWQGSINNAPSEPKHYDVIVANIIAFVVKLLHNDFKAKLAKNGLLILSGILSEYKFDIIEAFSDFNLLETRTQGEWIALKLTL</sequence>
<dbReference type="GO" id="GO:0016279">
    <property type="term" value="F:protein-lysine N-methyltransferase activity"/>
    <property type="evidence" value="ECO:0007669"/>
    <property type="project" value="RHEA"/>
</dbReference>
<dbReference type="PANTHER" id="PTHR43648">
    <property type="entry name" value="ELECTRON TRANSFER FLAVOPROTEIN BETA SUBUNIT LYSINE METHYLTRANSFERASE"/>
    <property type="match status" value="1"/>
</dbReference>
<dbReference type="OrthoDB" id="9785995at2"/>
<dbReference type="InterPro" id="IPR004498">
    <property type="entry name" value="Ribosomal_PrmA_MeTrfase"/>
</dbReference>
<evidence type="ECO:0000313" key="7">
    <source>
        <dbReference type="EMBL" id="TLD96941.1"/>
    </source>
</evidence>
<dbReference type="Pfam" id="PF06325">
    <property type="entry name" value="PrmA"/>
    <property type="match status" value="1"/>
</dbReference>
<protein>
    <recommendedName>
        <fullName evidence="6">Ribosomal protein L11 methyltransferase</fullName>
        <shortName evidence="6">L11 Mtase</shortName>
        <ecNumber evidence="6">2.1.1.-</ecNumber>
    </recommendedName>
</protein>
<dbReference type="STRING" id="1677920.LS71_04300"/>
<dbReference type="NCBIfam" id="TIGR00406">
    <property type="entry name" value="prmA"/>
    <property type="match status" value="1"/>
</dbReference>
<keyword evidence="2 6" id="KW-0963">Cytoplasm</keyword>
<dbReference type="EC" id="2.1.1.-" evidence="6"/>
<name>A0A4U8TAQ3_9HELI</name>
<feature type="binding site" evidence="6">
    <location>
        <position position="192"/>
    </location>
    <ligand>
        <name>S-adenosyl-L-methionine</name>
        <dbReference type="ChEBI" id="CHEBI:59789"/>
    </ligand>
</feature>
<dbReference type="EMBL" id="JRPR02000002">
    <property type="protein sequence ID" value="TLD96941.1"/>
    <property type="molecule type" value="Genomic_DNA"/>
</dbReference>
<accession>A0A4U8TAQ3</accession>
<keyword evidence="3 6" id="KW-0489">Methyltransferase</keyword>
<dbReference type="SUPFAM" id="SSF53335">
    <property type="entry name" value="S-adenosyl-L-methionine-dependent methyltransferases"/>
    <property type="match status" value="1"/>
</dbReference>
<dbReference type="PANTHER" id="PTHR43648:SF1">
    <property type="entry name" value="ELECTRON TRANSFER FLAVOPROTEIN BETA SUBUNIT LYSINE METHYLTRANSFERASE"/>
    <property type="match status" value="1"/>
</dbReference>
<evidence type="ECO:0000256" key="2">
    <source>
        <dbReference type="ARBA" id="ARBA00022490"/>
    </source>
</evidence>
<dbReference type="Proteomes" id="UP000029733">
    <property type="component" value="Unassembled WGS sequence"/>
</dbReference>
<dbReference type="InterPro" id="IPR029063">
    <property type="entry name" value="SAM-dependent_MTases_sf"/>
</dbReference>
<reference evidence="7 8" key="1">
    <citation type="journal article" date="2014" name="Genome Announc.">
        <title>Draft genome sequences of eight enterohepatic helicobacter species isolated from both laboratory and wild rodents.</title>
        <authorList>
            <person name="Sheh A."/>
            <person name="Shen Z."/>
            <person name="Fox J.G."/>
        </authorList>
    </citation>
    <scope>NUCLEOTIDE SEQUENCE [LARGE SCALE GENOMIC DNA]</scope>
    <source>
        <strain evidence="7 8">MIT 09-6949</strain>
    </source>
</reference>
<keyword evidence="7" id="KW-0689">Ribosomal protein</keyword>
<keyword evidence="4 6" id="KW-0808">Transferase</keyword>
<feature type="binding site" evidence="6">
    <location>
        <position position="171"/>
    </location>
    <ligand>
        <name>S-adenosyl-L-methionine</name>
        <dbReference type="ChEBI" id="CHEBI:59789"/>
    </ligand>
</feature>
<keyword evidence="5 6" id="KW-0949">S-adenosyl-L-methionine</keyword>